<dbReference type="InParanoid" id="F4S1B6"/>
<dbReference type="KEGG" id="mlr:MELLADRAFT_110884"/>
<dbReference type="EMBL" id="GL883137">
    <property type="protein sequence ID" value="EGG01589.1"/>
    <property type="molecule type" value="Genomic_DNA"/>
</dbReference>
<sequence length="157" mass="17789">MTVVTAKAAKAQETQPHAAITSRTLCPRSDRLGTILQSSREWIDYFPSQVYVNTYHLSITLLLATLATVPKERRASKTHLYGNRIIDCTPSSCRVRAYVQTDEKLDCKVVCQVRGAKFSASVNPQDCAKVFVHRHCEQFQIDAQCEVFLQREQMEPV</sequence>
<dbReference type="Proteomes" id="UP000001072">
    <property type="component" value="Unassembled WGS sequence"/>
</dbReference>
<protein>
    <submittedName>
        <fullName evidence="1">Uncharacterized protein</fullName>
    </submittedName>
</protein>
<reference evidence="2" key="1">
    <citation type="journal article" date="2011" name="Proc. Natl. Acad. Sci. U.S.A.">
        <title>Obligate biotrophy features unraveled by the genomic analysis of rust fungi.</title>
        <authorList>
            <person name="Duplessis S."/>
            <person name="Cuomo C.A."/>
            <person name="Lin Y.-C."/>
            <person name="Aerts A."/>
            <person name="Tisserant E."/>
            <person name="Veneault-Fourrey C."/>
            <person name="Joly D.L."/>
            <person name="Hacquard S."/>
            <person name="Amselem J."/>
            <person name="Cantarel B.L."/>
            <person name="Chiu R."/>
            <person name="Coutinho P.M."/>
            <person name="Feau N."/>
            <person name="Field M."/>
            <person name="Frey P."/>
            <person name="Gelhaye E."/>
            <person name="Goldberg J."/>
            <person name="Grabherr M.G."/>
            <person name="Kodira C.D."/>
            <person name="Kohler A."/>
            <person name="Kuees U."/>
            <person name="Lindquist E.A."/>
            <person name="Lucas S.M."/>
            <person name="Mago R."/>
            <person name="Mauceli E."/>
            <person name="Morin E."/>
            <person name="Murat C."/>
            <person name="Pangilinan J.L."/>
            <person name="Park R."/>
            <person name="Pearson M."/>
            <person name="Quesneville H."/>
            <person name="Rouhier N."/>
            <person name="Sakthikumar S."/>
            <person name="Salamov A.A."/>
            <person name="Schmutz J."/>
            <person name="Selles B."/>
            <person name="Shapiro H."/>
            <person name="Tanguay P."/>
            <person name="Tuskan G.A."/>
            <person name="Henrissat B."/>
            <person name="Van de Peer Y."/>
            <person name="Rouze P."/>
            <person name="Ellis J.G."/>
            <person name="Dodds P.N."/>
            <person name="Schein J.E."/>
            <person name="Zhong S."/>
            <person name="Hamelin R.C."/>
            <person name="Grigoriev I.V."/>
            <person name="Szabo L.J."/>
            <person name="Martin F."/>
        </authorList>
    </citation>
    <scope>NUCLEOTIDE SEQUENCE [LARGE SCALE GENOMIC DNA]</scope>
    <source>
        <strain evidence="2">98AG31 / pathotype 3-4-7</strain>
    </source>
</reference>
<proteinExistence type="predicted"/>
<dbReference type="AlphaFoldDB" id="F4S1B6"/>
<evidence type="ECO:0000313" key="2">
    <source>
        <dbReference type="Proteomes" id="UP000001072"/>
    </source>
</evidence>
<name>F4S1B6_MELLP</name>
<evidence type="ECO:0000313" key="1">
    <source>
        <dbReference type="EMBL" id="EGG01589.1"/>
    </source>
</evidence>
<keyword evidence="2" id="KW-1185">Reference proteome</keyword>
<dbReference type="RefSeq" id="XP_007415180.1">
    <property type="nucleotide sequence ID" value="XM_007415118.1"/>
</dbReference>
<accession>F4S1B6</accession>
<dbReference type="HOGENOM" id="CLU_1678302_0_0_1"/>
<dbReference type="VEuPathDB" id="FungiDB:MELLADRAFT_110884"/>
<organism evidence="2">
    <name type="scientific">Melampsora larici-populina (strain 98AG31 / pathotype 3-4-7)</name>
    <name type="common">Poplar leaf rust fungus</name>
    <dbReference type="NCBI Taxonomy" id="747676"/>
    <lineage>
        <taxon>Eukaryota</taxon>
        <taxon>Fungi</taxon>
        <taxon>Dikarya</taxon>
        <taxon>Basidiomycota</taxon>
        <taxon>Pucciniomycotina</taxon>
        <taxon>Pucciniomycetes</taxon>
        <taxon>Pucciniales</taxon>
        <taxon>Melampsoraceae</taxon>
        <taxon>Melampsora</taxon>
    </lineage>
</organism>
<dbReference type="GeneID" id="18924222"/>
<gene>
    <name evidence="1" type="ORF">MELLADRAFT_110884</name>
</gene>